<reference evidence="2" key="3">
    <citation type="journal article" date="2017" name="Nature">
        <title>Genome sequence of the progenitor of the wheat D genome Aegilops tauschii.</title>
        <authorList>
            <person name="Luo M.C."/>
            <person name="Gu Y.Q."/>
            <person name="Puiu D."/>
            <person name="Wang H."/>
            <person name="Twardziok S.O."/>
            <person name="Deal K.R."/>
            <person name="Huo N."/>
            <person name="Zhu T."/>
            <person name="Wang L."/>
            <person name="Wang Y."/>
            <person name="McGuire P.E."/>
            <person name="Liu S."/>
            <person name="Long H."/>
            <person name="Ramasamy R.K."/>
            <person name="Rodriguez J.C."/>
            <person name="Van S.L."/>
            <person name="Yuan L."/>
            <person name="Wang Z."/>
            <person name="Xia Z."/>
            <person name="Xiao L."/>
            <person name="Anderson O.D."/>
            <person name="Ouyang S."/>
            <person name="Liang Y."/>
            <person name="Zimin A.V."/>
            <person name="Pertea G."/>
            <person name="Qi P."/>
            <person name="Bennetzen J.L."/>
            <person name="Dai X."/>
            <person name="Dawson M.W."/>
            <person name="Muller H.G."/>
            <person name="Kugler K."/>
            <person name="Rivarola-Duarte L."/>
            <person name="Spannagl M."/>
            <person name="Mayer K.F.X."/>
            <person name="Lu F.H."/>
            <person name="Bevan M.W."/>
            <person name="Leroy P."/>
            <person name="Li P."/>
            <person name="You F.M."/>
            <person name="Sun Q."/>
            <person name="Liu Z."/>
            <person name="Lyons E."/>
            <person name="Wicker T."/>
            <person name="Salzberg S.L."/>
            <person name="Devos K.M."/>
            <person name="Dvorak J."/>
        </authorList>
    </citation>
    <scope>NUCLEOTIDE SEQUENCE [LARGE SCALE GENOMIC DNA]</scope>
    <source>
        <strain evidence="2">cv. AL8/78</strain>
    </source>
</reference>
<dbReference type="Proteomes" id="UP000015105">
    <property type="component" value="Chromosome 5D"/>
</dbReference>
<reference evidence="3" key="2">
    <citation type="journal article" date="2017" name="Nat. Plants">
        <title>The Aegilops tauschii genome reveals multiple impacts of transposons.</title>
        <authorList>
            <person name="Zhao G."/>
            <person name="Zou C."/>
            <person name="Li K."/>
            <person name="Wang K."/>
            <person name="Li T."/>
            <person name="Gao L."/>
            <person name="Zhang X."/>
            <person name="Wang H."/>
            <person name="Yang Z."/>
            <person name="Liu X."/>
            <person name="Jiang W."/>
            <person name="Mao L."/>
            <person name="Kong X."/>
            <person name="Jiao Y."/>
            <person name="Jia J."/>
        </authorList>
    </citation>
    <scope>NUCLEOTIDE SEQUENCE [LARGE SCALE GENOMIC DNA]</scope>
    <source>
        <strain evidence="3">cv. AL8/78</strain>
    </source>
</reference>
<protein>
    <submittedName>
        <fullName evidence="2">Uncharacterized protein</fullName>
    </submittedName>
</protein>
<feature type="region of interest" description="Disordered" evidence="1">
    <location>
        <begin position="52"/>
        <end position="82"/>
    </location>
</feature>
<dbReference type="EnsemblPlants" id="AET5Gv20192100.1">
    <property type="protein sequence ID" value="AET5Gv20192100.1"/>
    <property type="gene ID" value="AET5Gv20192100"/>
</dbReference>
<feature type="compositionally biased region" description="Low complexity" evidence="1">
    <location>
        <begin position="65"/>
        <end position="74"/>
    </location>
</feature>
<dbReference type="AlphaFoldDB" id="A0A453JU80"/>
<keyword evidence="3" id="KW-1185">Reference proteome</keyword>
<reference evidence="2" key="4">
    <citation type="submission" date="2019-03" db="UniProtKB">
        <authorList>
            <consortium name="EnsemblPlants"/>
        </authorList>
    </citation>
    <scope>IDENTIFICATION</scope>
</reference>
<sequence length="82" mass="9660">EYHDARRVEAVGRRRRGILLQRRVGLRGARAGQRHGRQPLRLLPARRRTRVHRLRRPHRRPAHPARPALVRPARSSLCSQFT</sequence>
<evidence type="ECO:0000313" key="3">
    <source>
        <dbReference type="Proteomes" id="UP000015105"/>
    </source>
</evidence>
<feature type="compositionally biased region" description="Basic residues" evidence="1">
    <location>
        <begin position="52"/>
        <end position="63"/>
    </location>
</feature>
<accession>A0A453JU80</accession>
<reference evidence="3" key="1">
    <citation type="journal article" date="2014" name="Science">
        <title>Ancient hybridizations among the ancestral genomes of bread wheat.</title>
        <authorList>
            <consortium name="International Wheat Genome Sequencing Consortium,"/>
            <person name="Marcussen T."/>
            <person name="Sandve S.R."/>
            <person name="Heier L."/>
            <person name="Spannagl M."/>
            <person name="Pfeifer M."/>
            <person name="Jakobsen K.S."/>
            <person name="Wulff B.B."/>
            <person name="Steuernagel B."/>
            <person name="Mayer K.F."/>
            <person name="Olsen O.A."/>
        </authorList>
    </citation>
    <scope>NUCLEOTIDE SEQUENCE [LARGE SCALE GENOMIC DNA]</scope>
    <source>
        <strain evidence="3">cv. AL8/78</strain>
    </source>
</reference>
<name>A0A453JU80_AEGTS</name>
<reference evidence="2" key="5">
    <citation type="journal article" date="2021" name="G3 (Bethesda)">
        <title>Aegilops tauschii genome assembly Aet v5.0 features greater sequence contiguity and improved annotation.</title>
        <authorList>
            <person name="Wang L."/>
            <person name="Zhu T."/>
            <person name="Rodriguez J.C."/>
            <person name="Deal K.R."/>
            <person name="Dubcovsky J."/>
            <person name="McGuire P.E."/>
            <person name="Lux T."/>
            <person name="Spannagl M."/>
            <person name="Mayer K.F.X."/>
            <person name="Baldrich P."/>
            <person name="Meyers B.C."/>
            <person name="Huo N."/>
            <person name="Gu Y.Q."/>
            <person name="Zhou H."/>
            <person name="Devos K.M."/>
            <person name="Bennetzen J.L."/>
            <person name="Unver T."/>
            <person name="Budak H."/>
            <person name="Gulick P.J."/>
            <person name="Galiba G."/>
            <person name="Kalapos B."/>
            <person name="Nelson D.R."/>
            <person name="Li P."/>
            <person name="You F.M."/>
            <person name="Luo M.C."/>
            <person name="Dvorak J."/>
        </authorList>
    </citation>
    <scope>NUCLEOTIDE SEQUENCE [LARGE SCALE GENOMIC DNA]</scope>
    <source>
        <strain evidence="2">cv. AL8/78</strain>
    </source>
</reference>
<evidence type="ECO:0000313" key="2">
    <source>
        <dbReference type="EnsemblPlants" id="AET5Gv20192100.1"/>
    </source>
</evidence>
<dbReference type="Gramene" id="AET5Gv20192100.1">
    <property type="protein sequence ID" value="AET5Gv20192100.1"/>
    <property type="gene ID" value="AET5Gv20192100"/>
</dbReference>
<proteinExistence type="predicted"/>
<evidence type="ECO:0000256" key="1">
    <source>
        <dbReference type="SAM" id="MobiDB-lite"/>
    </source>
</evidence>
<organism evidence="2 3">
    <name type="scientific">Aegilops tauschii subsp. strangulata</name>
    <name type="common">Goatgrass</name>
    <dbReference type="NCBI Taxonomy" id="200361"/>
    <lineage>
        <taxon>Eukaryota</taxon>
        <taxon>Viridiplantae</taxon>
        <taxon>Streptophyta</taxon>
        <taxon>Embryophyta</taxon>
        <taxon>Tracheophyta</taxon>
        <taxon>Spermatophyta</taxon>
        <taxon>Magnoliopsida</taxon>
        <taxon>Liliopsida</taxon>
        <taxon>Poales</taxon>
        <taxon>Poaceae</taxon>
        <taxon>BOP clade</taxon>
        <taxon>Pooideae</taxon>
        <taxon>Triticodae</taxon>
        <taxon>Triticeae</taxon>
        <taxon>Triticinae</taxon>
        <taxon>Aegilops</taxon>
    </lineage>
</organism>